<dbReference type="NCBIfam" id="TIGR04183">
    <property type="entry name" value="Por_Secre_tail"/>
    <property type="match status" value="1"/>
</dbReference>
<evidence type="ECO:0000256" key="3">
    <source>
        <dbReference type="ARBA" id="ARBA00022801"/>
    </source>
</evidence>
<keyword evidence="8" id="KW-1185">Reference proteome</keyword>
<feature type="domain" description="Glycosyl hydrolase family 30 TIM-barrel" evidence="5">
    <location>
        <begin position="85"/>
        <end position="225"/>
    </location>
</feature>
<protein>
    <recommendedName>
        <fullName evidence="9">Secretion system C-terminal sorting domain-containing protein</fullName>
    </recommendedName>
</protein>
<dbReference type="OrthoDB" id="9806701at2"/>
<evidence type="ECO:0008006" key="9">
    <source>
        <dbReference type="Google" id="ProtNLM"/>
    </source>
</evidence>
<gene>
    <name evidence="7" type="ORF">BSZ37_00565</name>
</gene>
<dbReference type="GO" id="GO:0016020">
    <property type="term" value="C:membrane"/>
    <property type="evidence" value="ECO:0007669"/>
    <property type="project" value="GOC"/>
</dbReference>
<evidence type="ECO:0000256" key="4">
    <source>
        <dbReference type="RuleBase" id="RU361188"/>
    </source>
</evidence>
<dbReference type="Proteomes" id="UP000216339">
    <property type="component" value="Unassembled WGS sequence"/>
</dbReference>
<keyword evidence="4" id="KW-0326">Glycosidase</keyword>
<accession>A0A271IVA0</accession>
<proteinExistence type="inferred from homology"/>
<evidence type="ECO:0000256" key="2">
    <source>
        <dbReference type="ARBA" id="ARBA00022729"/>
    </source>
</evidence>
<dbReference type="InterPro" id="IPR013780">
    <property type="entry name" value="Glyco_hydro_b"/>
</dbReference>
<evidence type="ECO:0000313" key="8">
    <source>
        <dbReference type="Proteomes" id="UP000216339"/>
    </source>
</evidence>
<dbReference type="InterPro" id="IPR033453">
    <property type="entry name" value="Glyco_hydro_30_TIM-barrel"/>
</dbReference>
<reference evidence="7 8" key="1">
    <citation type="submission" date="2016-11" db="EMBL/GenBank/DDBJ databases">
        <title>Study of marine rhodopsin-containing bacteria.</title>
        <authorList>
            <person name="Yoshizawa S."/>
            <person name="Kumagai Y."/>
            <person name="Kogure K."/>
        </authorList>
    </citation>
    <scope>NUCLEOTIDE SEQUENCE [LARGE SCALE GENOMIC DNA]</scope>
    <source>
        <strain evidence="7 8">SAORIC-28</strain>
    </source>
</reference>
<evidence type="ECO:0000259" key="6">
    <source>
        <dbReference type="Pfam" id="PF18962"/>
    </source>
</evidence>
<keyword evidence="3 4" id="KW-0378">Hydrolase</keyword>
<keyword evidence="2" id="KW-0732">Signal</keyword>
<sequence length="516" mass="54923">MRSLLQILALIAVTTLTARAPRAQEALRIHLDSTAQVVRGFGAANIVGWRPDMTEAEVQTAFGTGDGELGFSILRLRIAPEPSDWAASVPSAQAAQAMGATIIASPWTPPAEMKTNGSPIGGRLRDDRYDAYAAHLDAFVDYMASNGVEIYAVSVQNEPDIQVSYESCDWTPEEIRRFMAESAGAIGTRVIAPESFHFDHDWSDPTLNDPEAAANLDIVGGHIYGSGLEPYPLAKEKGKDLWMTEHLTESRRSADVWPLALEVGEEIQDVMFAGVNAYVWWYVVRYYGPIADGETSATSPDDPYSAKGEVTKKGHVMSQFARFVRPGFVRLHTDRPTRFSSVTATAYAGDGELVIVAINRTDTARDVSFSLEGGTAGTFRRTVTSETQDAVRLADVAASGGALAVTLGPSSATTFVGDLAGVATEAGAPDGPTFRAVYPNPAAHTATVAFTLAGAGPVRLSVIDALGREVATLIDGVRPAGTHDAVVDVSGLPPGLYLTRLNADGEVVTRPMVVAR</sequence>
<dbReference type="Gene3D" id="3.20.20.80">
    <property type="entry name" value="Glycosidases"/>
    <property type="match status" value="1"/>
</dbReference>
<dbReference type="InterPro" id="IPR001139">
    <property type="entry name" value="Glyco_hydro_30"/>
</dbReference>
<dbReference type="EMBL" id="MQWD01000001">
    <property type="protein sequence ID" value="PAP75047.1"/>
    <property type="molecule type" value="Genomic_DNA"/>
</dbReference>
<dbReference type="Pfam" id="PF18962">
    <property type="entry name" value="Por_Secre_tail"/>
    <property type="match status" value="1"/>
</dbReference>
<dbReference type="InterPro" id="IPR026444">
    <property type="entry name" value="Secre_tail"/>
</dbReference>
<evidence type="ECO:0000259" key="5">
    <source>
        <dbReference type="Pfam" id="PF02055"/>
    </source>
</evidence>
<comment type="caution">
    <text evidence="7">The sequence shown here is derived from an EMBL/GenBank/DDBJ whole genome shotgun (WGS) entry which is preliminary data.</text>
</comment>
<name>A0A271IVA0_9BACT</name>
<dbReference type="AlphaFoldDB" id="A0A271IVA0"/>
<dbReference type="RefSeq" id="WP_095508674.1">
    <property type="nucleotide sequence ID" value="NZ_MQWD01000001.1"/>
</dbReference>
<evidence type="ECO:0000256" key="1">
    <source>
        <dbReference type="ARBA" id="ARBA00005382"/>
    </source>
</evidence>
<comment type="similarity">
    <text evidence="1 4">Belongs to the glycosyl hydrolase 30 family.</text>
</comment>
<dbReference type="GO" id="GO:0006665">
    <property type="term" value="P:sphingolipid metabolic process"/>
    <property type="evidence" value="ECO:0007669"/>
    <property type="project" value="InterPro"/>
</dbReference>
<feature type="domain" description="Secretion system C-terminal sorting" evidence="6">
    <location>
        <begin position="437"/>
        <end position="512"/>
    </location>
</feature>
<evidence type="ECO:0000313" key="7">
    <source>
        <dbReference type="EMBL" id="PAP75047.1"/>
    </source>
</evidence>
<dbReference type="Gene3D" id="2.60.40.1180">
    <property type="entry name" value="Golgi alpha-mannosidase II"/>
    <property type="match status" value="1"/>
</dbReference>
<dbReference type="GO" id="GO:0004348">
    <property type="term" value="F:glucosylceramidase activity"/>
    <property type="evidence" value="ECO:0007669"/>
    <property type="project" value="InterPro"/>
</dbReference>
<dbReference type="SUPFAM" id="SSF51445">
    <property type="entry name" value="(Trans)glycosidases"/>
    <property type="match status" value="1"/>
</dbReference>
<dbReference type="InterPro" id="IPR017853">
    <property type="entry name" value="GH"/>
</dbReference>
<dbReference type="Pfam" id="PF02055">
    <property type="entry name" value="Glyco_hydro_30"/>
    <property type="match status" value="1"/>
</dbReference>
<organism evidence="7 8">
    <name type="scientific">Rubrivirga marina</name>
    <dbReference type="NCBI Taxonomy" id="1196024"/>
    <lineage>
        <taxon>Bacteria</taxon>
        <taxon>Pseudomonadati</taxon>
        <taxon>Rhodothermota</taxon>
        <taxon>Rhodothermia</taxon>
        <taxon>Rhodothermales</taxon>
        <taxon>Rubricoccaceae</taxon>
        <taxon>Rubrivirga</taxon>
    </lineage>
</organism>
<dbReference type="PANTHER" id="PTHR11069">
    <property type="entry name" value="GLUCOSYLCERAMIDASE"/>
    <property type="match status" value="1"/>
</dbReference>
<dbReference type="SUPFAM" id="SSF51011">
    <property type="entry name" value="Glycosyl hydrolase domain"/>
    <property type="match status" value="1"/>
</dbReference>
<dbReference type="PANTHER" id="PTHR11069:SF38">
    <property type="entry name" value="GLUCURONOXYLANASE XYNC"/>
    <property type="match status" value="1"/>
</dbReference>